<name>A0A561UYT1_9ACTN</name>
<dbReference type="EMBL" id="CP109114">
    <property type="protein sequence ID" value="WSC14407.1"/>
    <property type="molecule type" value="Genomic_DNA"/>
</dbReference>
<dbReference type="SUPFAM" id="SSF52540">
    <property type="entry name" value="P-loop containing nucleoside triphosphate hydrolases"/>
    <property type="match status" value="1"/>
</dbReference>
<dbReference type="EMBL" id="VIWW01000001">
    <property type="protein sequence ID" value="TWG04535.1"/>
    <property type="molecule type" value="Genomic_DNA"/>
</dbReference>
<dbReference type="RefSeq" id="WP_244318274.1">
    <property type="nucleotide sequence ID" value="NZ_CP109114.1"/>
</dbReference>
<dbReference type="GO" id="GO:0016301">
    <property type="term" value="F:kinase activity"/>
    <property type="evidence" value="ECO:0007669"/>
    <property type="project" value="UniProtKB-KW"/>
</dbReference>
<evidence type="ECO:0000313" key="2">
    <source>
        <dbReference type="EMBL" id="WSC14407.1"/>
    </source>
</evidence>
<protein>
    <submittedName>
        <fullName evidence="1">Thymidylate kinase</fullName>
    </submittedName>
</protein>
<dbReference type="Proteomes" id="UP001330827">
    <property type="component" value="Chromosome"/>
</dbReference>
<keyword evidence="1" id="KW-0808">Transferase</keyword>
<dbReference type="AlphaFoldDB" id="A0A561UYT1"/>
<organism evidence="1 3">
    <name type="scientific">Streptomyces brevispora</name>
    <dbReference type="NCBI Taxonomy" id="887462"/>
    <lineage>
        <taxon>Bacteria</taxon>
        <taxon>Bacillati</taxon>
        <taxon>Actinomycetota</taxon>
        <taxon>Actinomycetes</taxon>
        <taxon>Kitasatosporales</taxon>
        <taxon>Streptomycetaceae</taxon>
        <taxon>Streptomyces</taxon>
    </lineage>
</organism>
<dbReference type="InterPro" id="IPR027417">
    <property type="entry name" value="P-loop_NTPase"/>
</dbReference>
<evidence type="ECO:0000313" key="4">
    <source>
        <dbReference type="Proteomes" id="UP001330827"/>
    </source>
</evidence>
<evidence type="ECO:0000313" key="1">
    <source>
        <dbReference type="EMBL" id="TWG04535.1"/>
    </source>
</evidence>
<reference evidence="1 3" key="1">
    <citation type="submission" date="2019-06" db="EMBL/GenBank/DDBJ databases">
        <title>Sequencing the genomes of 1000 actinobacteria strains.</title>
        <authorList>
            <person name="Klenk H.-P."/>
        </authorList>
    </citation>
    <scope>NUCLEOTIDE SEQUENCE [LARGE SCALE GENOMIC DNA]</scope>
    <source>
        <strain evidence="1 3">DSM 42059</strain>
    </source>
</reference>
<gene>
    <name evidence="1" type="ORF">FHX80_112988</name>
    <name evidence="2" type="ORF">OIE64_17225</name>
</gene>
<sequence>MSDPASFESVEGLRGTGKSTLAPLLAAARGAVLVPTVPPAYQALRREVDRLGNVEARMCFYLSAVLTAADQIQRYLSAGIPVVVESYFARCLANHRAFGANLSVSLPPGIPRPITYHLVCAEDERQRRLARRDKPVSRWDALAEITADKITDAYASFPMHRVNTTGLTPDEVLRAVLSTHPQGEQARADTQHVAAHPYLLPTSKAPAASCGGLRRIAR</sequence>
<dbReference type="Gene3D" id="3.40.50.300">
    <property type="entry name" value="P-loop containing nucleotide triphosphate hydrolases"/>
    <property type="match status" value="1"/>
</dbReference>
<dbReference type="Proteomes" id="UP000318186">
    <property type="component" value="Unassembled WGS sequence"/>
</dbReference>
<keyword evidence="4" id="KW-1185">Reference proteome</keyword>
<accession>A0A561UYT1</accession>
<reference evidence="2 4" key="2">
    <citation type="submission" date="2022-10" db="EMBL/GenBank/DDBJ databases">
        <title>The complete genomes of actinobacterial strains from the NBC collection.</title>
        <authorList>
            <person name="Joergensen T.S."/>
            <person name="Alvarez Arevalo M."/>
            <person name="Sterndorff E.B."/>
            <person name="Faurdal D."/>
            <person name="Vuksanovic O."/>
            <person name="Mourched A.-S."/>
            <person name="Charusanti P."/>
            <person name="Shaw S."/>
            <person name="Blin K."/>
            <person name="Weber T."/>
        </authorList>
    </citation>
    <scope>NUCLEOTIDE SEQUENCE [LARGE SCALE GENOMIC DNA]</scope>
    <source>
        <strain evidence="2 4">NBC 01769</strain>
    </source>
</reference>
<proteinExistence type="predicted"/>
<evidence type="ECO:0000313" key="3">
    <source>
        <dbReference type="Proteomes" id="UP000318186"/>
    </source>
</evidence>
<keyword evidence="1" id="KW-0418">Kinase</keyword>